<dbReference type="GO" id="GO:0019905">
    <property type="term" value="F:syntaxin binding"/>
    <property type="evidence" value="ECO:0007669"/>
    <property type="project" value="TreeGrafter"/>
</dbReference>
<dbReference type="InterPro" id="IPR001680">
    <property type="entry name" value="WD40_rpt"/>
</dbReference>
<dbReference type="GO" id="GO:0045159">
    <property type="term" value="F:myosin II binding"/>
    <property type="evidence" value="ECO:0007669"/>
    <property type="project" value="TreeGrafter"/>
</dbReference>
<evidence type="ECO:0000259" key="5">
    <source>
        <dbReference type="Pfam" id="PF08596"/>
    </source>
</evidence>
<evidence type="ECO:0000256" key="1">
    <source>
        <dbReference type="ARBA" id="ARBA00008070"/>
    </source>
</evidence>
<feature type="region of interest" description="Disordered" evidence="4">
    <location>
        <begin position="587"/>
        <end position="607"/>
    </location>
</feature>
<comment type="similarity">
    <text evidence="1">Belongs to the WD repeat L(2)GL family.</text>
</comment>
<dbReference type="GO" id="GO:0006887">
    <property type="term" value="P:exocytosis"/>
    <property type="evidence" value="ECO:0007669"/>
    <property type="project" value="UniProtKB-KW"/>
</dbReference>
<dbReference type="Proteomes" id="UP001305647">
    <property type="component" value="Unassembled WGS sequence"/>
</dbReference>
<organism evidence="6 7">
    <name type="scientific">Parathielavia hyrcaniae</name>
    <dbReference type="NCBI Taxonomy" id="113614"/>
    <lineage>
        <taxon>Eukaryota</taxon>
        <taxon>Fungi</taxon>
        <taxon>Dikarya</taxon>
        <taxon>Ascomycota</taxon>
        <taxon>Pezizomycotina</taxon>
        <taxon>Sordariomycetes</taxon>
        <taxon>Sordariomycetidae</taxon>
        <taxon>Sordariales</taxon>
        <taxon>Chaetomiaceae</taxon>
        <taxon>Parathielavia</taxon>
    </lineage>
</organism>
<reference evidence="6" key="1">
    <citation type="journal article" date="2023" name="Mol. Phylogenet. Evol.">
        <title>Genome-scale phylogeny and comparative genomics of the fungal order Sordariales.</title>
        <authorList>
            <person name="Hensen N."/>
            <person name="Bonometti L."/>
            <person name="Westerberg I."/>
            <person name="Brannstrom I.O."/>
            <person name="Guillou S."/>
            <person name="Cros-Aarteil S."/>
            <person name="Calhoun S."/>
            <person name="Haridas S."/>
            <person name="Kuo A."/>
            <person name="Mondo S."/>
            <person name="Pangilinan J."/>
            <person name="Riley R."/>
            <person name="LaButti K."/>
            <person name="Andreopoulos B."/>
            <person name="Lipzen A."/>
            <person name="Chen C."/>
            <person name="Yan M."/>
            <person name="Daum C."/>
            <person name="Ng V."/>
            <person name="Clum A."/>
            <person name="Steindorff A."/>
            <person name="Ohm R.A."/>
            <person name="Martin F."/>
            <person name="Silar P."/>
            <person name="Natvig D.O."/>
            <person name="Lalanne C."/>
            <person name="Gautier V."/>
            <person name="Ament-Velasquez S.L."/>
            <person name="Kruys A."/>
            <person name="Hutchinson M.I."/>
            <person name="Powell A.J."/>
            <person name="Barry K."/>
            <person name="Miller A.N."/>
            <person name="Grigoriev I.V."/>
            <person name="Debuchy R."/>
            <person name="Gladieux P."/>
            <person name="Hiltunen Thoren M."/>
            <person name="Johannesson H."/>
        </authorList>
    </citation>
    <scope>NUCLEOTIDE SEQUENCE</scope>
    <source>
        <strain evidence="6">CBS 757.83</strain>
    </source>
</reference>
<dbReference type="AlphaFoldDB" id="A0AAN6Q272"/>
<dbReference type="SUPFAM" id="SSF82171">
    <property type="entry name" value="DPP6 N-terminal domain-like"/>
    <property type="match status" value="1"/>
</dbReference>
<dbReference type="CDD" id="cd15873">
    <property type="entry name" value="R-SNARE_STXBP5_6"/>
    <property type="match status" value="1"/>
</dbReference>
<dbReference type="InterPro" id="IPR015943">
    <property type="entry name" value="WD40/YVTN_repeat-like_dom_sf"/>
</dbReference>
<evidence type="ECO:0000313" key="7">
    <source>
        <dbReference type="Proteomes" id="UP001305647"/>
    </source>
</evidence>
<evidence type="ECO:0000313" key="6">
    <source>
        <dbReference type="EMBL" id="KAK4100370.1"/>
    </source>
</evidence>
<dbReference type="PANTHER" id="PTHR10241">
    <property type="entry name" value="LETHAL 2 GIANT LARVAE PROTEIN"/>
    <property type="match status" value="1"/>
</dbReference>
<name>A0AAN6Q272_9PEZI</name>
<dbReference type="EMBL" id="MU863641">
    <property type="protein sequence ID" value="KAK4100370.1"/>
    <property type="molecule type" value="Genomic_DNA"/>
</dbReference>
<dbReference type="Pfam" id="PF08596">
    <property type="entry name" value="Lgl_C"/>
    <property type="match status" value="1"/>
</dbReference>
<protein>
    <recommendedName>
        <fullName evidence="5">Lethal giant larvae (Lgl)-like C-terminal domain-containing protein</fullName>
    </recommendedName>
</protein>
<evidence type="ECO:0000256" key="3">
    <source>
        <dbReference type="PROSITE-ProRule" id="PRU00221"/>
    </source>
</evidence>
<proteinExistence type="inferred from homology"/>
<evidence type="ECO:0000256" key="2">
    <source>
        <dbReference type="ARBA" id="ARBA00022483"/>
    </source>
</evidence>
<dbReference type="SUPFAM" id="SSF50978">
    <property type="entry name" value="WD40 repeat-like"/>
    <property type="match status" value="2"/>
</dbReference>
<dbReference type="Gene3D" id="2.130.10.10">
    <property type="entry name" value="YVTN repeat-like/Quinoprotein amine dehydrogenase"/>
    <property type="match status" value="1"/>
</dbReference>
<keyword evidence="3" id="KW-0853">WD repeat</keyword>
<accession>A0AAN6Q272</accession>
<feature type="region of interest" description="Disordered" evidence="4">
    <location>
        <begin position="79"/>
        <end position="100"/>
    </location>
</feature>
<comment type="caution">
    <text evidence="6">The sequence shown here is derived from an EMBL/GenBank/DDBJ whole genome shotgun (WGS) entry which is preliminary data.</text>
</comment>
<keyword evidence="7" id="KW-1185">Reference proteome</keyword>
<dbReference type="PANTHER" id="PTHR10241:SF25">
    <property type="entry name" value="TOMOSYN, ISOFORM C"/>
    <property type="match status" value="1"/>
</dbReference>
<reference evidence="6" key="2">
    <citation type="submission" date="2023-05" db="EMBL/GenBank/DDBJ databases">
        <authorList>
            <consortium name="Lawrence Berkeley National Laboratory"/>
            <person name="Steindorff A."/>
            <person name="Hensen N."/>
            <person name="Bonometti L."/>
            <person name="Westerberg I."/>
            <person name="Brannstrom I.O."/>
            <person name="Guillou S."/>
            <person name="Cros-Aarteil S."/>
            <person name="Calhoun S."/>
            <person name="Haridas S."/>
            <person name="Kuo A."/>
            <person name="Mondo S."/>
            <person name="Pangilinan J."/>
            <person name="Riley R."/>
            <person name="Labutti K."/>
            <person name="Andreopoulos B."/>
            <person name="Lipzen A."/>
            <person name="Chen C."/>
            <person name="Yanf M."/>
            <person name="Daum C."/>
            <person name="Ng V."/>
            <person name="Clum A."/>
            <person name="Ohm R."/>
            <person name="Martin F."/>
            <person name="Silar P."/>
            <person name="Natvig D."/>
            <person name="Lalanne C."/>
            <person name="Gautier V."/>
            <person name="Ament-Velasquez S.L."/>
            <person name="Kruys A."/>
            <person name="Hutchinson M.I."/>
            <person name="Powell A.J."/>
            <person name="Barry K."/>
            <person name="Miller A.N."/>
            <person name="Grigoriev I.V."/>
            <person name="Debuchy R."/>
            <person name="Gladieux P."/>
            <person name="Thoren M.H."/>
            <person name="Johannesson H."/>
        </authorList>
    </citation>
    <scope>NUCLEOTIDE SEQUENCE</scope>
    <source>
        <strain evidence="6">CBS 757.83</strain>
    </source>
</reference>
<feature type="compositionally biased region" description="Low complexity" evidence="4">
    <location>
        <begin position="79"/>
        <end position="95"/>
    </location>
</feature>
<dbReference type="GO" id="GO:0005886">
    <property type="term" value="C:plasma membrane"/>
    <property type="evidence" value="ECO:0007669"/>
    <property type="project" value="TreeGrafter"/>
</dbReference>
<feature type="repeat" description="WD" evidence="3">
    <location>
        <begin position="268"/>
        <end position="309"/>
    </location>
</feature>
<dbReference type="InterPro" id="IPR036322">
    <property type="entry name" value="WD40_repeat_dom_sf"/>
</dbReference>
<sequence length="1031" mass="110560">MAGFLRARQAGIQNDLSAGIGQGMFGPDELVRYGVGSQISCLAYDPVQSLLAVGTSTSQYGPAKIHVFGARRIVRSFSLSSSPSHPTTQPRPSTSLISSSQTAQHQQALSVRHLSFVANRLVSLDSHNELAVWDLESGTKAAKTTYSRVACVATDPGLDWAFVGLANSGEVWAYDLDRGRPPASGWRLGNFWVQRQRETTSKGGMGMKGMMMGVGVVSLQLHPRDIGLLLIGYTHGAVVYSVKQDAVVKYFEYVVPPGAPGGDGAGREKERRPRVVRAVWHPTGTFMLTAHEDGSLVFWDPKDGRVVAVRSVYDVRVNEVAGKRADKPRLVVPFGRIAWCCKQNPDDTALLIAGGQAVDEEQKGLTFLELGPTPVYATSSWEVLTNHFEGKRQVTLPIPPGAVVADYCLVPRSSPFFDGAQDPIAVLVLLTSGEVITMTVPSGYPISPTNMLHPSLSFVHPFVQMIAVSTVPRERWLTMVETRNQGEPILMGGAPAAKRRRPGWDHRDIIQVAHADSTIRIWDVGYDDDIENPMQIQVDVARALDRFEDVSVTALGMADATGELAAGTRTGEVVIYRWGWNKNHGRDAAKPLDPNPGGLTDISSRGEPSLKEGLQPFVLYEMMQGPVSVVAVSDVGFVAVGSEGGFFSIIDLRGPSVVFQAPLLDLVKEEKRSSFLKGNSKAPATREYPTAIEFGVLTMDGDGYSSIGCFVGTNLGHVASFRILPSGQTYSAQLAGVAKCGGDKVVAICPLNADNGQAAAATGAAVAGLREGKQVNGALVVVTQTEIRVFKPATAKGASRSFEDQLCDAARVTEVPRHGTALVAVFGDRTTRAYSLPALKEIGRAALPMLDPSRTISAVISRTGEVFGWTGPSEVAVLSVWGEGGGRGKASLKEEEGDTLVNPQLTLPPRPTISNLEWISGTQHVSPTDLDLLIGGEGRPPSKRMVAAAAAERGMAGSGGGGVSARTGAGQEGWGEYFTRQLNERTEKLNFVDDAMSRLQESSQSWAEDVNKYVKKQKRDVLLGSVKKSFM</sequence>
<evidence type="ECO:0000256" key="4">
    <source>
        <dbReference type="SAM" id="MobiDB-lite"/>
    </source>
</evidence>
<dbReference type="GO" id="GO:0006893">
    <property type="term" value="P:Golgi to plasma membrane transport"/>
    <property type="evidence" value="ECO:0007669"/>
    <property type="project" value="TreeGrafter"/>
</dbReference>
<dbReference type="GO" id="GO:0005737">
    <property type="term" value="C:cytoplasm"/>
    <property type="evidence" value="ECO:0007669"/>
    <property type="project" value="TreeGrafter"/>
</dbReference>
<dbReference type="PROSITE" id="PS50082">
    <property type="entry name" value="WD_REPEATS_2"/>
    <property type="match status" value="1"/>
</dbReference>
<gene>
    <name evidence="6" type="ORF">N658DRAFT_451218</name>
</gene>
<keyword evidence="2" id="KW-0268">Exocytosis</keyword>
<feature type="domain" description="Lethal giant larvae (Lgl)-like C-terminal" evidence="5">
    <location>
        <begin position="550"/>
        <end position="943"/>
    </location>
</feature>
<dbReference type="GO" id="GO:0005096">
    <property type="term" value="F:GTPase activator activity"/>
    <property type="evidence" value="ECO:0007669"/>
    <property type="project" value="TreeGrafter"/>
</dbReference>
<dbReference type="InterPro" id="IPR013905">
    <property type="entry name" value="Lgl_C_dom"/>
</dbReference>